<name>A0A0R3R7F3_9BILA</name>
<accession>A0A0R3R7F3</accession>
<reference evidence="3" key="1">
    <citation type="submission" date="2017-02" db="UniProtKB">
        <authorList>
            <consortium name="WormBaseParasite"/>
        </authorList>
    </citation>
    <scope>IDENTIFICATION</scope>
</reference>
<sequence>MDGFFNGQRLFSAPHNGAVLVSGDRLRNPRNISILDEDPTFSVYGFPSHLDRYSDDYSPLRQVYRNSQNKILLSFRHREREAIGIPMSTSSIQNEGTIIPITRLESNNSSSNNSFNRPVIREVPIRIVSATNSHSQTPRPSCPASSTSLAVGRFPVDDTDDNCMSLDVNQGYQMQERADINSKVSLSKKPVYDNVSSRLPFLKDSSHSLSVIRPAKLHVATETVRLKLNDGELMEGDRVVWFDALGIPRRGTARWIGYLRGHTNVYVGVDFVSSFYFVG</sequence>
<protein>
    <submittedName>
        <fullName evidence="3">CAP-Gly domain-containing protein</fullName>
    </submittedName>
</protein>
<reference evidence="1 2" key="2">
    <citation type="submission" date="2018-11" db="EMBL/GenBank/DDBJ databases">
        <authorList>
            <consortium name="Pathogen Informatics"/>
        </authorList>
    </citation>
    <scope>NUCLEOTIDE SEQUENCE [LARGE SCALE GENOMIC DNA]</scope>
</reference>
<proteinExistence type="predicted"/>
<dbReference type="EMBL" id="UZAG01020633">
    <property type="protein sequence ID" value="VDO47359.1"/>
    <property type="molecule type" value="Genomic_DNA"/>
</dbReference>
<dbReference type="SUPFAM" id="SSF74924">
    <property type="entry name" value="Cap-Gly domain"/>
    <property type="match status" value="1"/>
</dbReference>
<gene>
    <name evidence="1" type="ORF">BTMF_LOCUS13939</name>
</gene>
<evidence type="ECO:0000313" key="2">
    <source>
        <dbReference type="Proteomes" id="UP000280834"/>
    </source>
</evidence>
<evidence type="ECO:0000313" key="3">
    <source>
        <dbReference type="WBParaSite" id="BTMF_0001595501-mRNA-1"/>
    </source>
</evidence>
<dbReference type="AlphaFoldDB" id="A0A0R3R7F3"/>
<dbReference type="STRING" id="42155.A0A0R3R7F3"/>
<keyword evidence="2" id="KW-1185">Reference proteome</keyword>
<dbReference type="WBParaSite" id="BTMF_0001595501-mRNA-1">
    <property type="protein sequence ID" value="BTMF_0001595501-mRNA-1"/>
    <property type="gene ID" value="BTMF_0001595501"/>
</dbReference>
<organism evidence="3">
    <name type="scientific">Brugia timori</name>
    <dbReference type="NCBI Taxonomy" id="42155"/>
    <lineage>
        <taxon>Eukaryota</taxon>
        <taxon>Metazoa</taxon>
        <taxon>Ecdysozoa</taxon>
        <taxon>Nematoda</taxon>
        <taxon>Chromadorea</taxon>
        <taxon>Rhabditida</taxon>
        <taxon>Spirurina</taxon>
        <taxon>Spiruromorpha</taxon>
        <taxon>Filarioidea</taxon>
        <taxon>Onchocercidae</taxon>
        <taxon>Brugia</taxon>
    </lineage>
</organism>
<dbReference type="Proteomes" id="UP000280834">
    <property type="component" value="Unassembled WGS sequence"/>
</dbReference>
<evidence type="ECO:0000313" key="1">
    <source>
        <dbReference type="EMBL" id="VDO47359.1"/>
    </source>
</evidence>
<dbReference type="InterPro" id="IPR036859">
    <property type="entry name" value="CAP-Gly_dom_sf"/>
</dbReference>